<keyword evidence="9" id="KW-1185">Reference proteome</keyword>
<dbReference type="Proteomes" id="UP000288716">
    <property type="component" value="Unassembled WGS sequence"/>
</dbReference>
<dbReference type="EMBL" id="NCKV01001615">
    <property type="protein sequence ID" value="RWS28046.1"/>
    <property type="molecule type" value="Genomic_DNA"/>
</dbReference>
<feature type="transmembrane region" description="Helical" evidence="7">
    <location>
        <begin position="155"/>
        <end position="174"/>
    </location>
</feature>
<comment type="subcellular location">
    <subcellularLocation>
        <location evidence="1">Membrane</location>
        <topology evidence="1">Multi-pass membrane protein</topology>
    </subcellularLocation>
</comment>
<feature type="binding site" evidence="6">
    <location>
        <position position="286"/>
    </location>
    <ligand>
        <name>Zn(2+)</name>
        <dbReference type="ChEBI" id="CHEBI:29105"/>
    </ligand>
</feature>
<dbReference type="GO" id="GO:0038023">
    <property type="term" value="F:signaling receptor activity"/>
    <property type="evidence" value="ECO:0007669"/>
    <property type="project" value="TreeGrafter"/>
</dbReference>
<keyword evidence="3 7" id="KW-0812">Transmembrane</keyword>
<feature type="transmembrane region" description="Helical" evidence="7">
    <location>
        <begin position="288"/>
        <end position="310"/>
    </location>
</feature>
<feature type="transmembrane region" description="Helical" evidence="7">
    <location>
        <begin position="247"/>
        <end position="267"/>
    </location>
</feature>
<evidence type="ECO:0000313" key="8">
    <source>
        <dbReference type="EMBL" id="RWS28046.1"/>
    </source>
</evidence>
<keyword evidence="5 7" id="KW-0472">Membrane</keyword>
<dbReference type="VEuPathDB" id="VectorBase:LDEU003994"/>
<evidence type="ECO:0000256" key="2">
    <source>
        <dbReference type="ARBA" id="ARBA00007018"/>
    </source>
</evidence>
<dbReference type="OrthoDB" id="5585746at2759"/>
<dbReference type="GO" id="GO:0033211">
    <property type="term" value="P:adiponectin-activated signaling pathway"/>
    <property type="evidence" value="ECO:0007669"/>
    <property type="project" value="TreeGrafter"/>
</dbReference>
<protein>
    <submittedName>
        <fullName evidence="8">Adiponectin receptor protein-like protein</fullName>
    </submittedName>
</protein>
<evidence type="ECO:0000256" key="6">
    <source>
        <dbReference type="PIRSR" id="PIRSR604254-1"/>
    </source>
</evidence>
<proteinExistence type="inferred from homology"/>
<dbReference type="GO" id="GO:0046872">
    <property type="term" value="F:metal ion binding"/>
    <property type="evidence" value="ECO:0007669"/>
    <property type="project" value="UniProtKB-KW"/>
</dbReference>
<name>A0A443SKI4_9ACAR</name>
<dbReference type="STRING" id="299467.A0A443SKI4"/>
<keyword evidence="8" id="KW-0675">Receptor</keyword>
<feature type="non-terminal residue" evidence="8">
    <location>
        <position position="1"/>
    </location>
</feature>
<feature type="transmembrane region" description="Helical" evidence="7">
    <location>
        <begin position="180"/>
        <end position="202"/>
    </location>
</feature>
<dbReference type="Pfam" id="PF03006">
    <property type="entry name" value="HlyIII"/>
    <property type="match status" value="1"/>
</dbReference>
<feature type="transmembrane region" description="Helical" evidence="7">
    <location>
        <begin position="214"/>
        <end position="235"/>
    </location>
</feature>
<feature type="binding site" evidence="6">
    <location>
        <position position="290"/>
    </location>
    <ligand>
        <name>Zn(2+)</name>
        <dbReference type="ChEBI" id="CHEBI:29105"/>
    </ligand>
</feature>
<feature type="transmembrane region" description="Helical" evidence="7">
    <location>
        <begin position="119"/>
        <end position="143"/>
    </location>
</feature>
<dbReference type="AlphaFoldDB" id="A0A443SKI4"/>
<evidence type="ECO:0000256" key="4">
    <source>
        <dbReference type="ARBA" id="ARBA00022989"/>
    </source>
</evidence>
<dbReference type="PANTHER" id="PTHR20855">
    <property type="entry name" value="ADIPOR/PROGESTIN RECEPTOR-RELATED"/>
    <property type="match status" value="1"/>
</dbReference>
<comment type="similarity">
    <text evidence="2">Belongs to the ADIPOR family.</text>
</comment>
<comment type="caution">
    <text evidence="8">The sequence shown here is derived from an EMBL/GenBank/DDBJ whole genome shotgun (WGS) entry which is preliminary data.</text>
</comment>
<sequence>VERRKEIMYRRKFYETEQIVRKAFEKTEDAERYVRKALGEAWAVCHFSHLPQWLQDNDYLHWGHRPQLESFKECFWSIFRMHTETGNIWTHMIGCLIFMALAIYFLISPPNELQLIDKLVFGVFFAGAILCLGMSFCYHTLSCHSQRVGKLFSRLDYCGIALLITGSFVPWLYYGFYCDYFPKLCYLILVSTLGALTTVVSLWEKFSEPNFRPIRAGVFTAFGLSGIFPGVHWLLSQNWLTAESLRASFICLCLMGVLYILGALLYACRIPERYFPGKCDYWFHSHQIFHILVIVAAIVHYQGISVMAVYRIANDVCDVTSSIKPLLTSVPLPAFSVESMAFNN</sequence>
<gene>
    <name evidence="8" type="ORF">B4U80_08247</name>
</gene>
<evidence type="ECO:0000256" key="1">
    <source>
        <dbReference type="ARBA" id="ARBA00004141"/>
    </source>
</evidence>
<evidence type="ECO:0000256" key="3">
    <source>
        <dbReference type="ARBA" id="ARBA00022692"/>
    </source>
</evidence>
<reference evidence="8 9" key="1">
    <citation type="journal article" date="2018" name="Gigascience">
        <title>Genomes of trombidid mites reveal novel predicted allergens and laterally-transferred genes associated with secondary metabolism.</title>
        <authorList>
            <person name="Dong X."/>
            <person name="Chaisiri K."/>
            <person name="Xia D."/>
            <person name="Armstrong S.D."/>
            <person name="Fang Y."/>
            <person name="Donnelly M.J."/>
            <person name="Kadowaki T."/>
            <person name="McGarry J.W."/>
            <person name="Darby A.C."/>
            <person name="Makepeace B.L."/>
        </authorList>
    </citation>
    <scope>NUCLEOTIDE SEQUENCE [LARGE SCALE GENOMIC DNA]</scope>
    <source>
        <strain evidence="8">UoL-UT</strain>
    </source>
</reference>
<keyword evidence="4 7" id="KW-1133">Transmembrane helix</keyword>
<keyword evidence="6" id="KW-0862">Zinc</keyword>
<keyword evidence="6" id="KW-0479">Metal-binding</keyword>
<dbReference type="InterPro" id="IPR004254">
    <property type="entry name" value="AdipoR/HlyIII-related"/>
</dbReference>
<evidence type="ECO:0000256" key="7">
    <source>
        <dbReference type="SAM" id="Phobius"/>
    </source>
</evidence>
<accession>A0A443SKI4</accession>
<feature type="binding site" evidence="6">
    <location>
        <position position="139"/>
    </location>
    <ligand>
        <name>Zn(2+)</name>
        <dbReference type="ChEBI" id="CHEBI:29105"/>
    </ligand>
</feature>
<organism evidence="8 9">
    <name type="scientific">Leptotrombidium deliense</name>
    <dbReference type="NCBI Taxonomy" id="299467"/>
    <lineage>
        <taxon>Eukaryota</taxon>
        <taxon>Metazoa</taxon>
        <taxon>Ecdysozoa</taxon>
        <taxon>Arthropoda</taxon>
        <taxon>Chelicerata</taxon>
        <taxon>Arachnida</taxon>
        <taxon>Acari</taxon>
        <taxon>Acariformes</taxon>
        <taxon>Trombidiformes</taxon>
        <taxon>Prostigmata</taxon>
        <taxon>Anystina</taxon>
        <taxon>Parasitengona</taxon>
        <taxon>Trombiculoidea</taxon>
        <taxon>Trombiculidae</taxon>
        <taxon>Leptotrombidium</taxon>
    </lineage>
</organism>
<dbReference type="PANTHER" id="PTHR20855:SF52">
    <property type="entry name" value="ADIPONECTIN RECEPTOR PROTEIN"/>
    <property type="match status" value="1"/>
</dbReference>
<dbReference type="GO" id="GO:0005886">
    <property type="term" value="C:plasma membrane"/>
    <property type="evidence" value="ECO:0007669"/>
    <property type="project" value="TreeGrafter"/>
</dbReference>
<evidence type="ECO:0000256" key="5">
    <source>
        <dbReference type="ARBA" id="ARBA00023136"/>
    </source>
</evidence>
<feature type="transmembrane region" description="Helical" evidence="7">
    <location>
        <begin position="88"/>
        <end position="107"/>
    </location>
</feature>
<evidence type="ECO:0000313" key="9">
    <source>
        <dbReference type="Proteomes" id="UP000288716"/>
    </source>
</evidence>